<dbReference type="EMBL" id="RJUF01000174">
    <property type="protein sequence ID" value="MCP9764487.1"/>
    <property type="molecule type" value="Genomic_DNA"/>
</dbReference>
<accession>A0AAE3H4T8</accession>
<evidence type="ECO:0000313" key="2">
    <source>
        <dbReference type="Proteomes" id="UP001204144"/>
    </source>
</evidence>
<dbReference type="RefSeq" id="WP_255038179.1">
    <property type="nucleotide sequence ID" value="NZ_RJUF01000174.1"/>
</dbReference>
<dbReference type="Proteomes" id="UP001204144">
    <property type="component" value="Unassembled WGS sequence"/>
</dbReference>
<proteinExistence type="predicted"/>
<gene>
    <name evidence="1" type="ORF">EGI31_16220</name>
</gene>
<name>A0AAE3H4T8_9BACT</name>
<comment type="caution">
    <text evidence="1">The sequence shown here is derived from an EMBL/GenBank/DDBJ whole genome shotgun (WGS) entry which is preliminary data.</text>
</comment>
<reference evidence="1 2" key="1">
    <citation type="submission" date="2018-11" db="EMBL/GenBank/DDBJ databases">
        <title>Novel bacteria species description.</title>
        <authorList>
            <person name="Han J.-H."/>
        </authorList>
    </citation>
    <scope>NUCLEOTIDE SEQUENCE [LARGE SCALE GENOMIC DNA]</scope>
    <source>
        <strain evidence="1 2">KCTC23259</strain>
    </source>
</reference>
<organism evidence="1 2">
    <name type="scientific">Lacihabitans soyangensis</name>
    <dbReference type="NCBI Taxonomy" id="869394"/>
    <lineage>
        <taxon>Bacteria</taxon>
        <taxon>Pseudomonadati</taxon>
        <taxon>Bacteroidota</taxon>
        <taxon>Cytophagia</taxon>
        <taxon>Cytophagales</taxon>
        <taxon>Leadbetterellaceae</taxon>
        <taxon>Lacihabitans</taxon>
    </lineage>
</organism>
<evidence type="ECO:0000313" key="1">
    <source>
        <dbReference type="EMBL" id="MCP9764487.1"/>
    </source>
</evidence>
<keyword evidence="2" id="KW-1185">Reference proteome</keyword>
<sequence>MEFFEGFWVDVVDLLVFGEGGCTGLAAGKGHHEAKELGGGDADSGDVLGDGVGVFLAPQPETSDRPRGVVTWMAGLRQAQPDHVRLIFGIFK</sequence>
<protein>
    <submittedName>
        <fullName evidence="1">Uncharacterized protein</fullName>
    </submittedName>
</protein>
<dbReference type="AlphaFoldDB" id="A0AAE3H4T8"/>